<dbReference type="PANTHER" id="PTHR17453">
    <property type="entry name" value="SIGNAL RECOGNITION PARTICLE 19 KD PROTEIN"/>
    <property type="match status" value="1"/>
</dbReference>
<dbReference type="SUPFAM" id="SSF69695">
    <property type="entry name" value="SRP19"/>
    <property type="match status" value="1"/>
</dbReference>
<evidence type="ECO:0000256" key="2">
    <source>
        <dbReference type="ARBA" id="ARBA00022490"/>
    </source>
</evidence>
<evidence type="ECO:0000313" key="6">
    <source>
        <dbReference type="EMBL" id="CAB3289340.1"/>
    </source>
</evidence>
<proteinExistence type="inferred from homology"/>
<dbReference type="GO" id="GO:0048500">
    <property type="term" value="C:signal recognition particle"/>
    <property type="evidence" value="ECO:0007669"/>
    <property type="project" value="UniProtKB-UniRule"/>
</dbReference>
<dbReference type="HAMAP" id="MF_00305">
    <property type="entry name" value="SRP19"/>
    <property type="match status" value="1"/>
</dbReference>
<dbReference type="AlphaFoldDB" id="A0A8D6PVQ4"/>
<reference evidence="6 7" key="1">
    <citation type="submission" date="2020-04" db="EMBL/GenBank/DDBJ databases">
        <authorList>
            <consortium name="Genoscope - CEA"/>
            <person name="William W."/>
        </authorList>
    </citation>
    <scope>NUCLEOTIDE SEQUENCE [LARGE SCALE GENOMIC DNA]</scope>
    <source>
        <strain evidence="6 7">SG7</strain>
    </source>
</reference>
<organism evidence="6 7">
    <name type="scientific">Methanocaldococcus lauensis</name>
    <dbReference type="NCBI Taxonomy" id="2546128"/>
    <lineage>
        <taxon>Archaea</taxon>
        <taxon>Methanobacteriati</taxon>
        <taxon>Methanobacteriota</taxon>
        <taxon>Methanomada group</taxon>
        <taxon>Methanococci</taxon>
        <taxon>Methanococcales</taxon>
        <taxon>Methanocaldococcaceae</taxon>
        <taxon>Methanocaldococcus</taxon>
    </lineage>
</organism>
<dbReference type="PANTHER" id="PTHR17453:SF0">
    <property type="entry name" value="SIGNAL RECOGNITION PARTICLE 19 KDA PROTEIN"/>
    <property type="match status" value="1"/>
</dbReference>
<dbReference type="GO" id="GO:0006617">
    <property type="term" value="P:SRP-dependent cotranslational protein targeting to membrane, signal sequence recognition"/>
    <property type="evidence" value="ECO:0007669"/>
    <property type="project" value="TreeGrafter"/>
</dbReference>
<gene>
    <name evidence="6" type="primary">srp</name>
    <name evidence="5" type="synonym">srp19</name>
    <name evidence="6" type="ORF">MLAUSG7_1175</name>
</gene>
<dbReference type="Proteomes" id="UP000679213">
    <property type="component" value="Chromosome I"/>
</dbReference>
<dbReference type="Gene3D" id="3.30.56.30">
    <property type="entry name" value="Signal recognition particle, SRP19-like subunit"/>
    <property type="match status" value="1"/>
</dbReference>
<sequence length="96" mass="11562">MDLVRGDFVIIWPSYIDKNKSRREGRRVPKNLAIENPCLRDIERSLKKLGLEPKIYREKRYPRQHWEICGCVEVDYKGNKLKLLKEICKIIKNKDY</sequence>
<dbReference type="InterPro" id="IPR036521">
    <property type="entry name" value="SRP19-like_sf"/>
</dbReference>
<accession>A0A8D6PVQ4</accession>
<dbReference type="EMBL" id="LR792632">
    <property type="protein sequence ID" value="CAB3289340.1"/>
    <property type="molecule type" value="Genomic_DNA"/>
</dbReference>
<dbReference type="KEGG" id="mesg:MLAUSG7_1175"/>
<keyword evidence="4 5" id="KW-0687">Ribonucleoprotein</keyword>
<protein>
    <recommendedName>
        <fullName evidence="5">Signal recognition particle 19 kDa protein</fullName>
        <shortName evidence="5">SRP19</shortName>
    </recommendedName>
</protein>
<keyword evidence="5" id="KW-0694">RNA-binding</keyword>
<dbReference type="InterPro" id="IPR022938">
    <property type="entry name" value="SRP19_arc-type"/>
</dbReference>
<evidence type="ECO:0000256" key="1">
    <source>
        <dbReference type="ARBA" id="ARBA00004496"/>
    </source>
</evidence>
<comment type="subunit">
    <text evidence="5">Part of the signal recognition particle protein translocation system, which is composed of SRP and FtsY. Archaeal SRP consists of a 7S RNA molecule of 300 nucleotides and two protein subunits: SRP54 and SRP19.</text>
</comment>
<dbReference type="Pfam" id="PF01922">
    <property type="entry name" value="SRP19"/>
    <property type="match status" value="1"/>
</dbReference>
<accession>A0A8D6PXV6</accession>
<comment type="function">
    <text evidence="5">Involved in targeting and insertion of nascent membrane proteins into the cytoplasmic membrane. Binds directly to 7S RNA and mediates binding of the 54 kDa subunit of the SRP.</text>
</comment>
<evidence type="ECO:0000313" key="7">
    <source>
        <dbReference type="Proteomes" id="UP000679213"/>
    </source>
</evidence>
<dbReference type="GO" id="GO:0008312">
    <property type="term" value="F:7S RNA binding"/>
    <property type="evidence" value="ECO:0007669"/>
    <property type="project" value="UniProtKB-UniRule"/>
</dbReference>
<evidence type="ECO:0000256" key="5">
    <source>
        <dbReference type="HAMAP-Rule" id="MF_00305"/>
    </source>
</evidence>
<keyword evidence="7" id="KW-1185">Reference proteome</keyword>
<keyword evidence="2 5" id="KW-0963">Cytoplasm</keyword>
<comment type="similarity">
    <text evidence="5">Belongs to the SRP19 family.</text>
</comment>
<name>A0A8D6PVQ4_9EURY</name>
<keyword evidence="3 5" id="KW-0733">Signal recognition particle</keyword>
<dbReference type="InterPro" id="IPR002778">
    <property type="entry name" value="Signal_recog_particle_SRP19"/>
</dbReference>
<evidence type="ECO:0000256" key="4">
    <source>
        <dbReference type="ARBA" id="ARBA00023274"/>
    </source>
</evidence>
<evidence type="ECO:0000256" key="3">
    <source>
        <dbReference type="ARBA" id="ARBA00023135"/>
    </source>
</evidence>
<comment type="subcellular location">
    <subcellularLocation>
        <location evidence="1 5">Cytoplasm</location>
    </subcellularLocation>
</comment>